<dbReference type="PROSITE" id="PS50975">
    <property type="entry name" value="ATP_GRASP"/>
    <property type="match status" value="1"/>
</dbReference>
<dbReference type="SUPFAM" id="SSF56059">
    <property type="entry name" value="Glutathione synthetase ATP-binding domain-like"/>
    <property type="match status" value="1"/>
</dbReference>
<proteinExistence type="predicted"/>
<accession>A0ABT9YWB9</accession>
<evidence type="ECO:0000259" key="2">
    <source>
        <dbReference type="PROSITE" id="PS50975"/>
    </source>
</evidence>
<keyword evidence="1" id="KW-0067">ATP-binding</keyword>
<name>A0ABT9YWB9_9BACI</name>
<dbReference type="RefSeq" id="WP_145583426.1">
    <property type="nucleotide sequence ID" value="NZ_CADEPK010000366.1"/>
</dbReference>
<evidence type="ECO:0000256" key="1">
    <source>
        <dbReference type="PROSITE-ProRule" id="PRU00409"/>
    </source>
</evidence>
<dbReference type="Gene3D" id="3.30.470.20">
    <property type="entry name" value="ATP-grasp fold, B domain"/>
    <property type="match status" value="1"/>
</dbReference>
<evidence type="ECO:0000313" key="4">
    <source>
        <dbReference type="Proteomes" id="UP001232245"/>
    </source>
</evidence>
<sequence length="451" mass="52338">MSAKQIDIISLDSSQSNRCEMSHKLRKELGLSERLSSLKIKCGMHTELCPLVFINEDRFCLTLPTHIREKLHLPPHDLTIQGKMSHHILHLGPTIAILTEINDKDDHVHFGTIHGFCEEMALLCEAKGILFYVFSLSGYSKDRVTGYYFFQNKWHKTTVPFPDVVHNRIHSRKREHSNQFLLVTTDLIAKNIPYFNNRYLNKWEVHQILSAADHLLPYLPESKLLESRQEFEHMLSVKKDLFVKPIYGSLGKRIFRVKEMEDRSFHLDFTTFSGELTNEYESFIQLYKTLYPRLKKEQFLLQETIQLKKYKNRTLDFRILCHKKNYQAWSVSSAVARVSGSDQIVSNLARGGELLPLKNVLEELFSKKDARNLRKILTELSLEIVQTLYTYAGGEYGEFGIDLAIDENGHPWILEVNTKPSKSNDDHTNGKIRPSAKGILNYSLFLTQFFD</sequence>
<dbReference type="InterPro" id="IPR026838">
    <property type="entry name" value="YheC/D"/>
</dbReference>
<keyword evidence="1" id="KW-0547">Nucleotide-binding</keyword>
<organism evidence="3 4">
    <name type="scientific">Metabacillus niabensis</name>
    <dbReference type="NCBI Taxonomy" id="324854"/>
    <lineage>
        <taxon>Bacteria</taxon>
        <taxon>Bacillati</taxon>
        <taxon>Bacillota</taxon>
        <taxon>Bacilli</taxon>
        <taxon>Bacillales</taxon>
        <taxon>Bacillaceae</taxon>
        <taxon>Metabacillus</taxon>
    </lineage>
</organism>
<dbReference type="PANTHER" id="PTHR21621:SF2">
    <property type="entry name" value="COENZYME GAMMA-F420-2:ALPHA-L-GLUTAMATE LIGASE"/>
    <property type="match status" value="1"/>
</dbReference>
<dbReference type="PANTHER" id="PTHR21621">
    <property type="entry name" value="RIBOSOMAL PROTEIN S6 MODIFICATION PROTEIN"/>
    <property type="match status" value="1"/>
</dbReference>
<dbReference type="EMBL" id="JAUSTZ010000001">
    <property type="protein sequence ID" value="MDQ0224288.1"/>
    <property type="molecule type" value="Genomic_DNA"/>
</dbReference>
<feature type="domain" description="ATP-grasp" evidence="2">
    <location>
        <begin position="209"/>
        <end position="450"/>
    </location>
</feature>
<protein>
    <submittedName>
        <fullName evidence="3">Glutathione synthase/RimK-type ligase-like ATP-grasp enzyme</fullName>
    </submittedName>
</protein>
<dbReference type="InterPro" id="IPR011761">
    <property type="entry name" value="ATP-grasp"/>
</dbReference>
<dbReference type="Proteomes" id="UP001232245">
    <property type="component" value="Unassembled WGS sequence"/>
</dbReference>
<comment type="caution">
    <text evidence="3">The sequence shown here is derived from an EMBL/GenBank/DDBJ whole genome shotgun (WGS) entry which is preliminary data.</text>
</comment>
<dbReference type="Pfam" id="PF14398">
    <property type="entry name" value="ATPgrasp_YheCD"/>
    <property type="match status" value="1"/>
</dbReference>
<evidence type="ECO:0000313" key="3">
    <source>
        <dbReference type="EMBL" id="MDQ0224288.1"/>
    </source>
</evidence>
<keyword evidence="4" id="KW-1185">Reference proteome</keyword>
<gene>
    <name evidence="3" type="ORF">J2S02_000610</name>
</gene>
<reference evidence="3 4" key="1">
    <citation type="submission" date="2023-07" db="EMBL/GenBank/DDBJ databases">
        <title>Genomic Encyclopedia of Type Strains, Phase IV (KMG-IV): sequencing the most valuable type-strain genomes for metagenomic binning, comparative biology and taxonomic classification.</title>
        <authorList>
            <person name="Goeker M."/>
        </authorList>
    </citation>
    <scope>NUCLEOTIDE SEQUENCE [LARGE SCALE GENOMIC DNA]</scope>
    <source>
        <strain evidence="3 4">DSM 17723</strain>
    </source>
</reference>